<evidence type="ECO:0000313" key="1">
    <source>
        <dbReference type="EMBL" id="PZO55442.1"/>
    </source>
</evidence>
<reference evidence="2" key="1">
    <citation type="submission" date="2018-04" db="EMBL/GenBank/DDBJ databases">
        <authorList>
            <person name="Cornet L."/>
        </authorList>
    </citation>
    <scope>NUCLEOTIDE SEQUENCE [LARGE SCALE GENOMIC DNA]</scope>
</reference>
<comment type="caution">
    <text evidence="1">The sequence shown here is derived from an EMBL/GenBank/DDBJ whole genome shotgun (WGS) entry which is preliminary data.</text>
</comment>
<proteinExistence type="predicted"/>
<accession>A0A2W4XGZ8</accession>
<gene>
    <name evidence="1" type="ORF">DCF15_10505</name>
</gene>
<reference evidence="1 2" key="2">
    <citation type="submission" date="2018-06" db="EMBL/GenBank/DDBJ databases">
        <title>Metagenomic assembly of (sub)arctic Cyanobacteria and their associated microbiome from non-axenic cultures.</title>
        <authorList>
            <person name="Baurain D."/>
        </authorList>
    </citation>
    <scope>NUCLEOTIDE SEQUENCE [LARGE SCALE GENOMIC DNA]</scope>
    <source>
        <strain evidence="1">ULC027bin1</strain>
    </source>
</reference>
<protein>
    <submittedName>
        <fullName evidence="1">Uncharacterized protein</fullName>
    </submittedName>
</protein>
<dbReference type="AlphaFoldDB" id="A0A2W4XGZ8"/>
<dbReference type="EMBL" id="QBMP01000095">
    <property type="protein sequence ID" value="PZO55442.1"/>
    <property type="molecule type" value="Genomic_DNA"/>
</dbReference>
<dbReference type="Proteomes" id="UP000249794">
    <property type="component" value="Unassembled WGS sequence"/>
</dbReference>
<evidence type="ECO:0000313" key="2">
    <source>
        <dbReference type="Proteomes" id="UP000249794"/>
    </source>
</evidence>
<sequence length="82" mass="9022">MFYMSNFKSRATGLESLVRTAMTNGELAPGVAAQVDSYRTSRLTCEEKRLLAILDDAISSGCIVPVDFPARRFCQVPAYRAS</sequence>
<organism evidence="1 2">
    <name type="scientific">Phormidesmis priestleyi</name>
    <dbReference type="NCBI Taxonomy" id="268141"/>
    <lineage>
        <taxon>Bacteria</taxon>
        <taxon>Bacillati</taxon>
        <taxon>Cyanobacteriota</taxon>
        <taxon>Cyanophyceae</taxon>
        <taxon>Leptolyngbyales</taxon>
        <taxon>Leptolyngbyaceae</taxon>
        <taxon>Phormidesmis</taxon>
    </lineage>
</organism>
<name>A0A2W4XGZ8_9CYAN</name>